<dbReference type="InterPro" id="IPR016169">
    <property type="entry name" value="FAD-bd_PCMH_sub2"/>
</dbReference>
<dbReference type="OrthoDB" id="2151789at2759"/>
<reference evidence="7" key="1">
    <citation type="journal article" date="2021" name="Nat. Commun.">
        <title>Genetic determinants of endophytism in the Arabidopsis root mycobiome.</title>
        <authorList>
            <person name="Mesny F."/>
            <person name="Miyauchi S."/>
            <person name="Thiergart T."/>
            <person name="Pickel B."/>
            <person name="Atanasova L."/>
            <person name="Karlsson M."/>
            <person name="Huettel B."/>
            <person name="Barry K.W."/>
            <person name="Haridas S."/>
            <person name="Chen C."/>
            <person name="Bauer D."/>
            <person name="Andreopoulos W."/>
            <person name="Pangilinan J."/>
            <person name="LaButti K."/>
            <person name="Riley R."/>
            <person name="Lipzen A."/>
            <person name="Clum A."/>
            <person name="Drula E."/>
            <person name="Henrissat B."/>
            <person name="Kohler A."/>
            <person name="Grigoriev I.V."/>
            <person name="Martin F.M."/>
            <person name="Hacquard S."/>
        </authorList>
    </citation>
    <scope>NUCLEOTIDE SEQUENCE</scope>
    <source>
        <strain evidence="7">MPI-CAGE-CH-0235</strain>
    </source>
</reference>
<keyword evidence="2" id="KW-0285">Flavoprotein</keyword>
<keyword evidence="5" id="KW-0732">Signal</keyword>
<dbReference type="InterPro" id="IPR036318">
    <property type="entry name" value="FAD-bd_PCMH-like_sf"/>
</dbReference>
<dbReference type="AlphaFoldDB" id="A0A8K0SN39"/>
<dbReference type="EMBL" id="JAGPNK010000014">
    <property type="protein sequence ID" value="KAH7309214.1"/>
    <property type="molecule type" value="Genomic_DNA"/>
</dbReference>
<evidence type="ECO:0000256" key="3">
    <source>
        <dbReference type="ARBA" id="ARBA00022827"/>
    </source>
</evidence>
<feature type="domain" description="FAD-binding PCMH-type" evidence="6">
    <location>
        <begin position="60"/>
        <end position="229"/>
    </location>
</feature>
<comment type="caution">
    <text evidence="7">The sequence shown here is derived from an EMBL/GenBank/DDBJ whole genome shotgun (WGS) entry which is preliminary data.</text>
</comment>
<name>A0A8K0SN39_9HYPO</name>
<evidence type="ECO:0000256" key="1">
    <source>
        <dbReference type="ARBA" id="ARBA00005466"/>
    </source>
</evidence>
<dbReference type="InterPro" id="IPR050416">
    <property type="entry name" value="FAD-linked_Oxidoreductase"/>
</dbReference>
<evidence type="ECO:0000256" key="4">
    <source>
        <dbReference type="ARBA" id="ARBA00023002"/>
    </source>
</evidence>
<keyword evidence="8" id="KW-1185">Reference proteome</keyword>
<organism evidence="7 8">
    <name type="scientific">Stachybotrys elegans</name>
    <dbReference type="NCBI Taxonomy" id="80388"/>
    <lineage>
        <taxon>Eukaryota</taxon>
        <taxon>Fungi</taxon>
        <taxon>Dikarya</taxon>
        <taxon>Ascomycota</taxon>
        <taxon>Pezizomycotina</taxon>
        <taxon>Sordariomycetes</taxon>
        <taxon>Hypocreomycetidae</taxon>
        <taxon>Hypocreales</taxon>
        <taxon>Stachybotryaceae</taxon>
        <taxon>Stachybotrys</taxon>
    </lineage>
</organism>
<sequence>MMVLAKAILLLIPGFASLAQAGMHPVQLACSAIQESLGSHIVNTAPLNQTLVRINWSATCIAEPRCIVQPTAPEHISETLQIIGRHKVKFAVRSGGHSPNPGAASIHDGILIDMSKFNEVSVSEDALVVTVGTGSRWGKVAEVLEPHNVSIVGARAPVVGVGGSLLGGGYSYFSGQYGLAVDNIKNCEVIQCICNVDETDEIGFTDPALKGGGPNFGIITKCDLFTVPINGVWYHGLLYLPDKAHQILNAFATWQKEGALDVKSNIALSIGLDQIIVVFTYAAPITDTSVFGCFEGIESLLEAIPRTNGTLHSLNHHDYRAVSSKIDNQLYIDMYDFWLERATLARHVANVNQTFAIQHVSRNVARAGLDKGGNPLGLPEEDHQWWTCLVDWEHESDDDLARSASIKTTDKWQEMAAQRNLAMPLLYMNDASRDQNPIASYGSENMSKLKAIALKYDPQAMFQRFQNGGFLLSRT</sequence>
<evidence type="ECO:0000256" key="2">
    <source>
        <dbReference type="ARBA" id="ARBA00022630"/>
    </source>
</evidence>
<evidence type="ECO:0000313" key="7">
    <source>
        <dbReference type="EMBL" id="KAH7309214.1"/>
    </source>
</evidence>
<protein>
    <recommendedName>
        <fullName evidence="6">FAD-binding PCMH-type domain-containing protein</fullName>
    </recommendedName>
</protein>
<dbReference type="GO" id="GO:0016491">
    <property type="term" value="F:oxidoreductase activity"/>
    <property type="evidence" value="ECO:0007669"/>
    <property type="project" value="UniProtKB-KW"/>
</dbReference>
<dbReference type="SUPFAM" id="SSF56176">
    <property type="entry name" value="FAD-binding/transporter-associated domain-like"/>
    <property type="match status" value="1"/>
</dbReference>
<dbReference type="Gene3D" id="3.30.465.10">
    <property type="match status" value="1"/>
</dbReference>
<dbReference type="PROSITE" id="PS51387">
    <property type="entry name" value="FAD_PCMH"/>
    <property type="match status" value="1"/>
</dbReference>
<gene>
    <name evidence="7" type="ORF">B0I35DRAFT_471058</name>
</gene>
<dbReference type="InterPro" id="IPR016166">
    <property type="entry name" value="FAD-bd_PCMH"/>
</dbReference>
<evidence type="ECO:0000313" key="8">
    <source>
        <dbReference type="Proteomes" id="UP000813444"/>
    </source>
</evidence>
<dbReference type="Proteomes" id="UP000813444">
    <property type="component" value="Unassembled WGS sequence"/>
</dbReference>
<proteinExistence type="inferred from homology"/>
<dbReference type="InterPro" id="IPR006094">
    <property type="entry name" value="Oxid_FAD_bind_N"/>
</dbReference>
<dbReference type="PANTHER" id="PTHR42973">
    <property type="entry name" value="BINDING OXIDOREDUCTASE, PUTATIVE (AFU_ORTHOLOGUE AFUA_1G17690)-RELATED"/>
    <property type="match status" value="1"/>
</dbReference>
<accession>A0A8K0SN39</accession>
<comment type="similarity">
    <text evidence="1">Belongs to the oxygen-dependent FAD-linked oxidoreductase family.</text>
</comment>
<dbReference type="Pfam" id="PF01565">
    <property type="entry name" value="FAD_binding_4"/>
    <property type="match status" value="1"/>
</dbReference>
<keyword evidence="3" id="KW-0274">FAD</keyword>
<evidence type="ECO:0000256" key="5">
    <source>
        <dbReference type="SAM" id="SignalP"/>
    </source>
</evidence>
<evidence type="ECO:0000259" key="6">
    <source>
        <dbReference type="PROSITE" id="PS51387"/>
    </source>
</evidence>
<feature type="chain" id="PRO_5035446316" description="FAD-binding PCMH-type domain-containing protein" evidence="5">
    <location>
        <begin position="22"/>
        <end position="475"/>
    </location>
</feature>
<dbReference type="PANTHER" id="PTHR42973:SF54">
    <property type="entry name" value="FAD-BINDING PCMH-TYPE DOMAIN-CONTAINING PROTEIN"/>
    <property type="match status" value="1"/>
</dbReference>
<dbReference type="GO" id="GO:0071949">
    <property type="term" value="F:FAD binding"/>
    <property type="evidence" value="ECO:0007669"/>
    <property type="project" value="InterPro"/>
</dbReference>
<keyword evidence="4" id="KW-0560">Oxidoreductase</keyword>
<feature type="signal peptide" evidence="5">
    <location>
        <begin position="1"/>
        <end position="21"/>
    </location>
</feature>